<name>A0A1J9S8G1_9PEZI</name>
<evidence type="ECO:0000256" key="7">
    <source>
        <dbReference type="SAM" id="Phobius"/>
    </source>
</evidence>
<evidence type="ECO:0000256" key="2">
    <source>
        <dbReference type="ARBA" id="ARBA00009045"/>
    </source>
</evidence>
<dbReference type="EMBL" id="MNUE01000014">
    <property type="protein sequence ID" value="OJD35869.1"/>
    <property type="molecule type" value="Genomic_DNA"/>
</dbReference>
<keyword evidence="5 7" id="KW-1133">Transmembrane helix</keyword>
<gene>
    <name evidence="9" type="ORF">BKCO1_14000112</name>
</gene>
<dbReference type="Pfam" id="PF01694">
    <property type="entry name" value="Rhomboid"/>
    <property type="match status" value="1"/>
</dbReference>
<dbReference type="Gene3D" id="1.20.1540.10">
    <property type="entry name" value="Rhomboid-like"/>
    <property type="match status" value="1"/>
</dbReference>
<dbReference type="STRING" id="236234.A0A1J9S8G1"/>
<feature type="transmembrane region" description="Helical" evidence="7">
    <location>
        <begin position="230"/>
        <end position="250"/>
    </location>
</feature>
<comment type="caution">
    <text evidence="9">The sequence shown here is derived from an EMBL/GenBank/DDBJ whole genome shotgun (WGS) entry which is preliminary data.</text>
</comment>
<evidence type="ECO:0000256" key="1">
    <source>
        <dbReference type="ARBA" id="ARBA00004141"/>
    </source>
</evidence>
<keyword evidence="10" id="KW-1185">Reference proteome</keyword>
<keyword evidence="9" id="KW-0645">Protease</keyword>
<feature type="transmembrane region" description="Helical" evidence="7">
    <location>
        <begin position="199"/>
        <end position="218"/>
    </location>
</feature>
<dbReference type="GO" id="GO:0016020">
    <property type="term" value="C:membrane"/>
    <property type="evidence" value="ECO:0007669"/>
    <property type="project" value="UniProtKB-SubCell"/>
</dbReference>
<feature type="domain" description="Peptidase S54 rhomboid" evidence="8">
    <location>
        <begin position="99"/>
        <end position="251"/>
    </location>
</feature>
<accession>A0A1J9S8G1</accession>
<proteinExistence type="inferred from homology"/>
<dbReference type="GeneID" id="31011280"/>
<comment type="similarity">
    <text evidence="2">Belongs to the peptidase S54 family.</text>
</comment>
<dbReference type="Proteomes" id="UP000183809">
    <property type="component" value="Unassembled WGS sequence"/>
</dbReference>
<dbReference type="GO" id="GO:0004252">
    <property type="term" value="F:serine-type endopeptidase activity"/>
    <property type="evidence" value="ECO:0007669"/>
    <property type="project" value="InterPro"/>
</dbReference>
<keyword evidence="4" id="KW-0378">Hydrolase</keyword>
<keyword evidence="3 7" id="KW-0812">Transmembrane</keyword>
<evidence type="ECO:0000256" key="4">
    <source>
        <dbReference type="ARBA" id="ARBA00022801"/>
    </source>
</evidence>
<dbReference type="OrthoDB" id="418595at2759"/>
<dbReference type="GO" id="GO:0006508">
    <property type="term" value="P:proteolysis"/>
    <property type="evidence" value="ECO:0007669"/>
    <property type="project" value="UniProtKB-KW"/>
</dbReference>
<dbReference type="InterPro" id="IPR050925">
    <property type="entry name" value="Rhomboid_protease_S54"/>
</dbReference>
<dbReference type="InterPro" id="IPR022764">
    <property type="entry name" value="Peptidase_S54_rhomboid_dom"/>
</dbReference>
<sequence>MFLRPGLFRAVRMPPAKAQLYAASARRFYSSFQSAGQASSERLLYGALGLNTAVFVAWKYADRTIPFEIKSEQIDLSKARVLQALSTNFFFKDEDLHTGRWWTAITHAFSHASIPHFIFNMVALKTFGDAVISFLPGIRPLSFATLYLGAAIAGSVGWSAQRKQSESPRQVAGAAGASGAISGLAATAALIAPNARWQLMFIPIGIPAWAIFSAYIAYSAFYMNDPNSGIGHSSHLGGAAFGAVYYLLVLRRLRFPFRR</sequence>
<evidence type="ECO:0000313" key="9">
    <source>
        <dbReference type="EMBL" id="OJD35869.1"/>
    </source>
</evidence>
<dbReference type="PANTHER" id="PTHR43731:SF14">
    <property type="entry name" value="PRESENILIN-ASSOCIATED RHOMBOID-LIKE PROTEIN, MITOCHONDRIAL"/>
    <property type="match status" value="1"/>
</dbReference>
<dbReference type="InterPro" id="IPR035952">
    <property type="entry name" value="Rhomboid-like_sf"/>
</dbReference>
<dbReference type="RefSeq" id="XP_020132129.1">
    <property type="nucleotide sequence ID" value="XM_020271021.1"/>
</dbReference>
<keyword evidence="6 7" id="KW-0472">Membrane</keyword>
<organism evidence="9 10">
    <name type="scientific">Diplodia corticola</name>
    <dbReference type="NCBI Taxonomy" id="236234"/>
    <lineage>
        <taxon>Eukaryota</taxon>
        <taxon>Fungi</taxon>
        <taxon>Dikarya</taxon>
        <taxon>Ascomycota</taxon>
        <taxon>Pezizomycotina</taxon>
        <taxon>Dothideomycetes</taxon>
        <taxon>Dothideomycetes incertae sedis</taxon>
        <taxon>Botryosphaeriales</taxon>
        <taxon>Botryosphaeriaceae</taxon>
        <taxon>Diplodia</taxon>
    </lineage>
</organism>
<dbReference type="SUPFAM" id="SSF144091">
    <property type="entry name" value="Rhomboid-like"/>
    <property type="match status" value="1"/>
</dbReference>
<dbReference type="AlphaFoldDB" id="A0A1J9S8G1"/>
<evidence type="ECO:0000256" key="5">
    <source>
        <dbReference type="ARBA" id="ARBA00022989"/>
    </source>
</evidence>
<protein>
    <submittedName>
        <fullName evidence="9">Protease</fullName>
    </submittedName>
</protein>
<comment type="subcellular location">
    <subcellularLocation>
        <location evidence="1">Membrane</location>
        <topology evidence="1">Multi-pass membrane protein</topology>
    </subcellularLocation>
</comment>
<evidence type="ECO:0000259" key="8">
    <source>
        <dbReference type="Pfam" id="PF01694"/>
    </source>
</evidence>
<evidence type="ECO:0000256" key="6">
    <source>
        <dbReference type="ARBA" id="ARBA00023136"/>
    </source>
</evidence>
<evidence type="ECO:0000313" key="10">
    <source>
        <dbReference type="Proteomes" id="UP000183809"/>
    </source>
</evidence>
<evidence type="ECO:0000256" key="3">
    <source>
        <dbReference type="ARBA" id="ARBA00022692"/>
    </source>
</evidence>
<dbReference type="PANTHER" id="PTHR43731">
    <property type="entry name" value="RHOMBOID PROTEASE"/>
    <property type="match status" value="1"/>
</dbReference>
<reference evidence="9 10" key="1">
    <citation type="submission" date="2016-10" db="EMBL/GenBank/DDBJ databases">
        <title>Proteomics and genomics reveal pathogen-plant mechanisms compatible with a hemibiotrophic lifestyle of Diplodia corticola.</title>
        <authorList>
            <person name="Fernandes I."/>
            <person name="De Jonge R."/>
            <person name="Van De Peer Y."/>
            <person name="Devreese B."/>
            <person name="Alves A."/>
            <person name="Esteves A.C."/>
        </authorList>
    </citation>
    <scope>NUCLEOTIDE SEQUENCE [LARGE SCALE GENOMIC DNA]</scope>
    <source>
        <strain evidence="9 10">CBS 112549</strain>
    </source>
</reference>
<feature type="transmembrane region" description="Helical" evidence="7">
    <location>
        <begin position="172"/>
        <end position="192"/>
    </location>
</feature>